<name>A0A9D2I4W6_9FIRM</name>
<reference evidence="1" key="1">
    <citation type="journal article" date="2021" name="PeerJ">
        <title>Extensive microbial diversity within the chicken gut microbiome revealed by metagenomics and culture.</title>
        <authorList>
            <person name="Gilroy R."/>
            <person name="Ravi A."/>
            <person name="Getino M."/>
            <person name="Pursley I."/>
            <person name="Horton D.L."/>
            <person name="Alikhan N.F."/>
            <person name="Baker D."/>
            <person name="Gharbi K."/>
            <person name="Hall N."/>
            <person name="Watson M."/>
            <person name="Adriaenssens E.M."/>
            <person name="Foster-Nyarko E."/>
            <person name="Jarju S."/>
            <person name="Secka A."/>
            <person name="Antonio M."/>
            <person name="Oren A."/>
            <person name="Chaudhuri R.R."/>
            <person name="La Ragione R."/>
            <person name="Hildebrand F."/>
            <person name="Pallen M.J."/>
        </authorList>
    </citation>
    <scope>NUCLEOTIDE SEQUENCE</scope>
    <source>
        <strain evidence="1">CHK179-7159</strain>
    </source>
</reference>
<accession>A0A9D2I4W6</accession>
<reference evidence="1" key="2">
    <citation type="submission" date="2021-04" db="EMBL/GenBank/DDBJ databases">
        <authorList>
            <person name="Gilroy R."/>
        </authorList>
    </citation>
    <scope>NUCLEOTIDE SEQUENCE</scope>
    <source>
        <strain evidence="1">CHK179-7159</strain>
    </source>
</reference>
<evidence type="ECO:0000313" key="1">
    <source>
        <dbReference type="EMBL" id="HJA91914.1"/>
    </source>
</evidence>
<protein>
    <submittedName>
        <fullName evidence="1">Uncharacterized protein</fullName>
    </submittedName>
</protein>
<gene>
    <name evidence="1" type="ORF">H9717_02145</name>
</gene>
<organism evidence="1 2">
    <name type="scientific">Candidatus Eisenbergiella merdipullorum</name>
    <dbReference type="NCBI Taxonomy" id="2838553"/>
    <lineage>
        <taxon>Bacteria</taxon>
        <taxon>Bacillati</taxon>
        <taxon>Bacillota</taxon>
        <taxon>Clostridia</taxon>
        <taxon>Lachnospirales</taxon>
        <taxon>Lachnospiraceae</taxon>
        <taxon>Eisenbergiella</taxon>
    </lineage>
</organism>
<dbReference type="AlphaFoldDB" id="A0A9D2I4W6"/>
<proteinExistence type="predicted"/>
<dbReference type="EMBL" id="DWYY01000026">
    <property type="protein sequence ID" value="HJA91914.1"/>
    <property type="molecule type" value="Genomic_DNA"/>
</dbReference>
<comment type="caution">
    <text evidence="1">The sequence shown here is derived from an EMBL/GenBank/DDBJ whole genome shotgun (WGS) entry which is preliminary data.</text>
</comment>
<evidence type="ECO:0000313" key="2">
    <source>
        <dbReference type="Proteomes" id="UP000886858"/>
    </source>
</evidence>
<sequence>MKVYDFTAPELAYYAEFCNFSPQEEALYNLRKKGATLEQCAEIMHCEMTTVK</sequence>
<dbReference type="Proteomes" id="UP000886858">
    <property type="component" value="Unassembled WGS sequence"/>
</dbReference>